<evidence type="ECO:0000256" key="1">
    <source>
        <dbReference type="SAM" id="Phobius"/>
    </source>
</evidence>
<accession>A0AA36BGM7</accession>
<sequence>MHRTFALYLIVSDISVIAKDSDAAAASVDNCSCGIYLRYNGGGTGNVDFAVAVYHYDIAAVNVAVTSGCYCCLRGYFGIVVALGHVTVIMSFSVLAHLLVDILVSSTDAARTGTSSFSVKQRLLMGTSFLTSHLPNNIAAMIHAFRMFFEIKIPVKMLEEPTSPRGTLLIFQLNELHKF</sequence>
<dbReference type="EMBL" id="OX597828">
    <property type="protein sequence ID" value="CAI9734070.1"/>
    <property type="molecule type" value="Genomic_DNA"/>
</dbReference>
<keyword evidence="4" id="KW-1185">Reference proteome</keyword>
<keyword evidence="1" id="KW-0812">Transmembrane</keyword>
<dbReference type="AlphaFoldDB" id="A0AA36BGM7"/>
<keyword evidence="1" id="KW-0472">Membrane</keyword>
<keyword evidence="1" id="KW-1133">Transmembrane helix</keyword>
<gene>
    <name evidence="3" type="ORF">OCTVUL_1B000952</name>
</gene>
<evidence type="ECO:0000313" key="4">
    <source>
        <dbReference type="Proteomes" id="UP001162480"/>
    </source>
</evidence>
<protein>
    <submittedName>
        <fullName evidence="3">Uncharacterized protein</fullName>
    </submittedName>
</protein>
<proteinExistence type="predicted"/>
<feature type="transmembrane region" description="Helical" evidence="1">
    <location>
        <begin position="76"/>
        <end position="100"/>
    </location>
</feature>
<evidence type="ECO:0000313" key="3">
    <source>
        <dbReference type="EMBL" id="CAI9734070.1"/>
    </source>
</evidence>
<reference evidence="3" key="1">
    <citation type="submission" date="2023-08" db="EMBL/GenBank/DDBJ databases">
        <authorList>
            <person name="Alioto T."/>
            <person name="Alioto T."/>
            <person name="Gomez Garrido J."/>
        </authorList>
    </citation>
    <scope>NUCLEOTIDE SEQUENCE</scope>
</reference>
<keyword evidence="2" id="KW-0732">Signal</keyword>
<organism evidence="3 4">
    <name type="scientific">Octopus vulgaris</name>
    <name type="common">Common octopus</name>
    <dbReference type="NCBI Taxonomy" id="6645"/>
    <lineage>
        <taxon>Eukaryota</taxon>
        <taxon>Metazoa</taxon>
        <taxon>Spiralia</taxon>
        <taxon>Lophotrochozoa</taxon>
        <taxon>Mollusca</taxon>
        <taxon>Cephalopoda</taxon>
        <taxon>Coleoidea</taxon>
        <taxon>Octopodiformes</taxon>
        <taxon>Octopoda</taxon>
        <taxon>Incirrata</taxon>
        <taxon>Octopodidae</taxon>
        <taxon>Octopus</taxon>
    </lineage>
</organism>
<name>A0AA36BGM7_OCTVU</name>
<feature type="chain" id="PRO_5041405351" evidence="2">
    <location>
        <begin position="19"/>
        <end position="179"/>
    </location>
</feature>
<dbReference type="Proteomes" id="UP001162480">
    <property type="component" value="Chromosome 15"/>
</dbReference>
<feature type="signal peptide" evidence="2">
    <location>
        <begin position="1"/>
        <end position="18"/>
    </location>
</feature>
<evidence type="ECO:0000256" key="2">
    <source>
        <dbReference type="SAM" id="SignalP"/>
    </source>
</evidence>